<evidence type="ECO:0000259" key="2">
    <source>
        <dbReference type="Pfam" id="PF00561"/>
    </source>
</evidence>
<feature type="chain" id="PRO_5017286406" evidence="1">
    <location>
        <begin position="25"/>
        <end position="308"/>
    </location>
</feature>
<dbReference type="InterPro" id="IPR000073">
    <property type="entry name" value="AB_hydrolase_1"/>
</dbReference>
<dbReference type="InterPro" id="IPR029058">
    <property type="entry name" value="AB_hydrolase_fold"/>
</dbReference>
<dbReference type="Gene3D" id="3.40.50.1820">
    <property type="entry name" value="alpha/beta hydrolase"/>
    <property type="match status" value="1"/>
</dbReference>
<name>A0A3A8QH25_9BACT</name>
<protein>
    <submittedName>
        <fullName evidence="3">Triacylglycerol lipase</fullName>
    </submittedName>
</protein>
<dbReference type="Pfam" id="PF00561">
    <property type="entry name" value="Abhydrolase_1"/>
    <property type="match status" value="1"/>
</dbReference>
<keyword evidence="1" id="KW-0732">Signal</keyword>
<dbReference type="SUPFAM" id="SSF53474">
    <property type="entry name" value="alpha/beta-Hydrolases"/>
    <property type="match status" value="1"/>
</dbReference>
<feature type="domain" description="AB hydrolase-1" evidence="2">
    <location>
        <begin position="32"/>
        <end position="177"/>
    </location>
</feature>
<accession>A0A3A8QH25</accession>
<organism evidence="3 4">
    <name type="scientific">Corallococcus llansteffanensis</name>
    <dbReference type="NCBI Taxonomy" id="2316731"/>
    <lineage>
        <taxon>Bacteria</taxon>
        <taxon>Pseudomonadati</taxon>
        <taxon>Myxococcota</taxon>
        <taxon>Myxococcia</taxon>
        <taxon>Myxococcales</taxon>
        <taxon>Cystobacterineae</taxon>
        <taxon>Myxococcaceae</taxon>
        <taxon>Corallococcus</taxon>
    </lineage>
</organism>
<dbReference type="RefSeq" id="WP_120642389.1">
    <property type="nucleotide sequence ID" value="NZ_RAWB01000036.1"/>
</dbReference>
<dbReference type="Proteomes" id="UP000272888">
    <property type="component" value="Unassembled WGS sequence"/>
</dbReference>
<reference evidence="4" key="1">
    <citation type="submission" date="2018-09" db="EMBL/GenBank/DDBJ databases">
        <authorList>
            <person name="Livingstone P.G."/>
            <person name="Whitworth D.E."/>
        </authorList>
    </citation>
    <scope>NUCLEOTIDE SEQUENCE [LARGE SCALE GENOMIC DNA]</scope>
    <source>
        <strain evidence="4">CA051B</strain>
    </source>
</reference>
<sequence>MRNAVRTLVLTVAVLALWAQPARADTYTQTKYPIVLAHGMAGFDSLFGVLDYFYGIESNLKSGGARVYITHVPQFNTSEARGEALLAQVQDVLARTGAAKVNLIGHSHGGLDVRYVAAVRPDLVASVTTVGTPHKGAELADYLRARISGGSFTESVLGYFASNLGLVLGLLSGHTQPQNAIGALGALTKTGTSAFTAKFPAGIPTTSCGSGAATGTQGQRYYSWSGTDPFTNVLDASDYAMKLSSFFYGESNDGLVGRCSSHFGTVLRDNYDMNHLDEVNQVLGITAFFTDPKSVFRSQANRLKNAGL</sequence>
<keyword evidence="4" id="KW-1185">Reference proteome</keyword>
<dbReference type="EMBL" id="RAWB01000036">
    <property type="protein sequence ID" value="RKH65585.1"/>
    <property type="molecule type" value="Genomic_DNA"/>
</dbReference>
<evidence type="ECO:0000313" key="3">
    <source>
        <dbReference type="EMBL" id="RKH65585.1"/>
    </source>
</evidence>
<dbReference type="AlphaFoldDB" id="A0A3A8QH25"/>
<proteinExistence type="predicted"/>
<comment type="caution">
    <text evidence="3">The sequence shown here is derived from an EMBL/GenBank/DDBJ whole genome shotgun (WGS) entry which is preliminary data.</text>
</comment>
<evidence type="ECO:0000256" key="1">
    <source>
        <dbReference type="SAM" id="SignalP"/>
    </source>
</evidence>
<gene>
    <name evidence="3" type="ORF">D7V93_05660</name>
</gene>
<feature type="signal peptide" evidence="1">
    <location>
        <begin position="1"/>
        <end position="24"/>
    </location>
</feature>
<evidence type="ECO:0000313" key="4">
    <source>
        <dbReference type="Proteomes" id="UP000272888"/>
    </source>
</evidence>